<evidence type="ECO:0000256" key="1">
    <source>
        <dbReference type="ARBA" id="ARBA00004141"/>
    </source>
</evidence>
<dbReference type="SUPFAM" id="SSF81324">
    <property type="entry name" value="Voltage-gated potassium channels"/>
    <property type="match status" value="1"/>
</dbReference>
<reference evidence="16" key="1">
    <citation type="submission" date="2021-10" db="EMBL/GenBank/DDBJ databases">
        <title>Tropical sea cucumber genome reveals ecological adaptation and Cuvierian tubules defense mechanism.</title>
        <authorList>
            <person name="Chen T."/>
        </authorList>
    </citation>
    <scope>NUCLEOTIDE SEQUENCE</scope>
    <source>
        <strain evidence="16">Nanhai2018</strain>
        <tissue evidence="16">Muscle</tissue>
    </source>
</reference>
<organism evidence="16 17">
    <name type="scientific">Holothuria leucospilota</name>
    <name type="common">Black long sea cucumber</name>
    <name type="synonym">Mertensiothuria leucospilota</name>
    <dbReference type="NCBI Taxonomy" id="206669"/>
    <lineage>
        <taxon>Eukaryota</taxon>
        <taxon>Metazoa</taxon>
        <taxon>Echinodermata</taxon>
        <taxon>Eleutherozoa</taxon>
        <taxon>Echinozoa</taxon>
        <taxon>Holothuroidea</taxon>
        <taxon>Aspidochirotacea</taxon>
        <taxon>Aspidochirotida</taxon>
        <taxon>Holothuriidae</taxon>
        <taxon>Holothuria</taxon>
    </lineage>
</organism>
<dbReference type="PANTHER" id="PTHR11767">
    <property type="entry name" value="INWARD RECTIFIER POTASSIUM CHANNEL"/>
    <property type="match status" value="1"/>
</dbReference>
<evidence type="ECO:0000256" key="11">
    <source>
        <dbReference type="RuleBase" id="RU003822"/>
    </source>
</evidence>
<evidence type="ECO:0000313" key="16">
    <source>
        <dbReference type="EMBL" id="KAJ8037051.1"/>
    </source>
</evidence>
<dbReference type="Pfam" id="PF01007">
    <property type="entry name" value="IRK"/>
    <property type="match status" value="1"/>
</dbReference>
<evidence type="ECO:0000259" key="14">
    <source>
        <dbReference type="Pfam" id="PF01007"/>
    </source>
</evidence>
<evidence type="ECO:0000256" key="4">
    <source>
        <dbReference type="ARBA" id="ARBA00022692"/>
    </source>
</evidence>
<dbReference type="GO" id="GO:0005242">
    <property type="term" value="F:inward rectifier potassium channel activity"/>
    <property type="evidence" value="ECO:0007669"/>
    <property type="project" value="InterPro"/>
</dbReference>
<evidence type="ECO:0000313" key="17">
    <source>
        <dbReference type="Proteomes" id="UP001152320"/>
    </source>
</evidence>
<dbReference type="PANTHER" id="PTHR11767:SF102">
    <property type="entry name" value="INWARDLY RECTIFYING POTASSIUM CHANNEL 1, ISOFORM F"/>
    <property type="match status" value="1"/>
</dbReference>
<keyword evidence="4 11" id="KW-0812">Transmembrane</keyword>
<accession>A0A9Q1H9A9</accession>
<dbReference type="PRINTS" id="PR01320">
    <property type="entry name" value="KIRCHANNEL"/>
</dbReference>
<dbReference type="Pfam" id="PF17655">
    <property type="entry name" value="IRK_C"/>
    <property type="match status" value="1"/>
</dbReference>
<evidence type="ECO:0000256" key="5">
    <source>
        <dbReference type="ARBA" id="ARBA00022882"/>
    </source>
</evidence>
<evidence type="ECO:0000256" key="6">
    <source>
        <dbReference type="ARBA" id="ARBA00022958"/>
    </source>
</evidence>
<feature type="transmembrane region" description="Helical" evidence="13">
    <location>
        <begin position="7"/>
        <end position="28"/>
    </location>
</feature>
<feature type="region of interest" description="Disordered" evidence="12">
    <location>
        <begin position="284"/>
        <end position="341"/>
    </location>
</feature>
<feature type="transmembrane region" description="Helical" evidence="13">
    <location>
        <begin position="80"/>
        <end position="106"/>
    </location>
</feature>
<proteinExistence type="inferred from homology"/>
<dbReference type="GO" id="GO:0034765">
    <property type="term" value="P:regulation of monoatomic ion transmembrane transport"/>
    <property type="evidence" value="ECO:0007669"/>
    <property type="project" value="TreeGrafter"/>
</dbReference>
<dbReference type="Gene3D" id="2.60.40.1400">
    <property type="entry name" value="G protein-activated inward rectifier potassium channel 1"/>
    <property type="match status" value="1"/>
</dbReference>
<dbReference type="GO" id="GO:0034702">
    <property type="term" value="C:monoatomic ion channel complex"/>
    <property type="evidence" value="ECO:0007669"/>
    <property type="project" value="UniProtKB-KW"/>
</dbReference>
<keyword evidence="8 11" id="KW-0406">Ion transport</keyword>
<keyword evidence="10 11" id="KW-0407">Ion channel</keyword>
<feature type="domain" description="Inward rectifier potassium channel C-terminal" evidence="15">
    <location>
        <begin position="118"/>
        <end position="288"/>
    </location>
</feature>
<name>A0A9Q1H9A9_HOLLE</name>
<evidence type="ECO:0000259" key="15">
    <source>
        <dbReference type="Pfam" id="PF17655"/>
    </source>
</evidence>
<comment type="similarity">
    <text evidence="11">Belongs to the inward rectifier-type potassium channel (TC 1.A.2.1) family.</text>
</comment>
<feature type="domain" description="Potassium channel inwardly rectifying transmembrane" evidence="14">
    <location>
        <begin position="1"/>
        <end position="111"/>
    </location>
</feature>
<dbReference type="FunFam" id="1.10.287.70:FF:000019">
    <property type="entry name" value="G protein-activated inward rectifier potassium channel 1"/>
    <property type="match status" value="1"/>
</dbReference>
<dbReference type="EMBL" id="JAIZAY010000008">
    <property type="protein sequence ID" value="KAJ8037051.1"/>
    <property type="molecule type" value="Genomic_DNA"/>
</dbReference>
<evidence type="ECO:0000256" key="8">
    <source>
        <dbReference type="ARBA" id="ARBA00023065"/>
    </source>
</evidence>
<dbReference type="InterPro" id="IPR040445">
    <property type="entry name" value="Kir_TM"/>
</dbReference>
<evidence type="ECO:0000256" key="13">
    <source>
        <dbReference type="SAM" id="Phobius"/>
    </source>
</evidence>
<keyword evidence="2 11" id="KW-0813">Transport</keyword>
<keyword evidence="3 11" id="KW-0633">Potassium transport</keyword>
<dbReference type="Proteomes" id="UP001152320">
    <property type="component" value="Chromosome 8"/>
</dbReference>
<protein>
    <submittedName>
        <fullName evidence="16">ATP-sensitive inward rectifier potassium channel 12</fullName>
    </submittedName>
</protein>
<comment type="caution">
    <text evidence="16">The sequence shown here is derived from an EMBL/GenBank/DDBJ whole genome shotgun (WGS) entry which is preliminary data.</text>
</comment>
<keyword evidence="6 11" id="KW-0630">Potassium</keyword>
<dbReference type="InterPro" id="IPR041647">
    <property type="entry name" value="IRK_C"/>
</dbReference>
<dbReference type="InterPro" id="IPR014756">
    <property type="entry name" value="Ig_E-set"/>
</dbReference>
<dbReference type="OrthoDB" id="273257at2759"/>
<dbReference type="InterPro" id="IPR013518">
    <property type="entry name" value="K_chnl_inward-rec_Kir_cyto"/>
</dbReference>
<comment type="subcellular location">
    <subcellularLocation>
        <location evidence="1 11">Membrane</location>
        <topology evidence="1 11">Multi-pass membrane protein</topology>
    </subcellularLocation>
</comment>
<sequence>MKWRWVLLIFSFAYVIGWIVFAGFWYALAWDHGDIGYKQRDKEWEPCVANVENFKGAFLFSVETQTTIGYGFRSVTEACWMGGFLVVLQSVFSCLVDVVMTGCIFVKLARPKKRAATITFSENATIAKRGGKRCLMFRVGNVRQSHMYDVKIRAHLVESRINTGKTCEQLETHKLILEDNMFLIWPMVIVHEIDENSPLYKLSELMLREKTFDKFEIIVFLEGILEQTGLMMQARTSYLPSEILWGHAFTEFATPDEGHKRLTIDYRKFNSTYKVESTTDLSAKERSTSAQQIDDNYTFPPETYSDLRKSNSFENSSSTQEWNEHTFQEQESGYVTSVDEI</sequence>
<evidence type="ECO:0000256" key="7">
    <source>
        <dbReference type="ARBA" id="ARBA00022989"/>
    </source>
</evidence>
<dbReference type="GO" id="GO:0005886">
    <property type="term" value="C:plasma membrane"/>
    <property type="evidence" value="ECO:0007669"/>
    <property type="project" value="TreeGrafter"/>
</dbReference>
<evidence type="ECO:0000256" key="12">
    <source>
        <dbReference type="SAM" id="MobiDB-lite"/>
    </source>
</evidence>
<keyword evidence="7 13" id="KW-1133">Transmembrane helix</keyword>
<evidence type="ECO:0000256" key="9">
    <source>
        <dbReference type="ARBA" id="ARBA00023136"/>
    </source>
</evidence>
<keyword evidence="9 13" id="KW-0472">Membrane</keyword>
<evidence type="ECO:0000256" key="2">
    <source>
        <dbReference type="ARBA" id="ARBA00022448"/>
    </source>
</evidence>
<evidence type="ECO:0000256" key="3">
    <source>
        <dbReference type="ARBA" id="ARBA00022538"/>
    </source>
</evidence>
<evidence type="ECO:0000256" key="10">
    <source>
        <dbReference type="ARBA" id="ARBA00023303"/>
    </source>
</evidence>
<keyword evidence="5 11" id="KW-0851">Voltage-gated channel</keyword>
<dbReference type="AlphaFoldDB" id="A0A9Q1H9A9"/>
<dbReference type="SUPFAM" id="SSF81296">
    <property type="entry name" value="E set domains"/>
    <property type="match status" value="1"/>
</dbReference>
<dbReference type="GO" id="GO:1990573">
    <property type="term" value="P:potassium ion import across plasma membrane"/>
    <property type="evidence" value="ECO:0007669"/>
    <property type="project" value="TreeGrafter"/>
</dbReference>
<keyword evidence="17" id="KW-1185">Reference proteome</keyword>
<dbReference type="InterPro" id="IPR016449">
    <property type="entry name" value="K_chnl_inward-rec_Kir"/>
</dbReference>
<dbReference type="Gene3D" id="1.10.287.70">
    <property type="match status" value="1"/>
</dbReference>
<gene>
    <name evidence="16" type="ORF">HOLleu_17773</name>
</gene>
<feature type="compositionally biased region" description="Polar residues" evidence="12">
    <location>
        <begin position="312"/>
        <end position="321"/>
    </location>
</feature>